<dbReference type="Pfam" id="PF02909">
    <property type="entry name" value="TetR_C_1"/>
    <property type="match status" value="1"/>
</dbReference>
<evidence type="ECO:0000313" key="8">
    <source>
        <dbReference type="Proteomes" id="UP001501570"/>
    </source>
</evidence>
<dbReference type="Gene3D" id="1.10.10.60">
    <property type="entry name" value="Homeodomain-like"/>
    <property type="match status" value="1"/>
</dbReference>
<dbReference type="SUPFAM" id="SSF46689">
    <property type="entry name" value="Homeodomain-like"/>
    <property type="match status" value="1"/>
</dbReference>
<sequence>MCLYDKHSCRADVKRGGVSVAGRDAPAIELLWGGGAGDGGGGHGRSRLSLDRIVATAVELADADGLGALSMRRVADRLGFTTMSLYRHVPGRAELVELMRDAVFGELAAAPPGDTDGDTDGAGAPGTGGGWRADLECWAREDWALHLRHLWLVHTARSRRLPGPNAAAAYDRALGIVERTGLPARQVVAVVSLVTGFVETAARQAEEILREQRDSGVSQEQWWHGQDELFGRLLPYPAVGRLWRAGGFAEFEDPFDFGLARTLDGVEQLVRARGGEGRDENRDENLTRGSGRDCPVCGTPLDPAVRGRPRDYCSRACRQRAYRQRRPSGPPAPSDPARRPDDGSGAS</sequence>
<evidence type="ECO:0000256" key="4">
    <source>
        <dbReference type="PROSITE-ProRule" id="PRU00335"/>
    </source>
</evidence>
<dbReference type="InterPro" id="IPR036271">
    <property type="entry name" value="Tet_transcr_reg_TetR-rel_C_sf"/>
</dbReference>
<dbReference type="InterPro" id="IPR004111">
    <property type="entry name" value="Repressor_TetR_C"/>
</dbReference>
<proteinExistence type="predicted"/>
<dbReference type="PANTHER" id="PTHR30055">
    <property type="entry name" value="HTH-TYPE TRANSCRIPTIONAL REGULATOR RUTR"/>
    <property type="match status" value="1"/>
</dbReference>
<dbReference type="Gene3D" id="1.10.357.10">
    <property type="entry name" value="Tetracycline Repressor, domain 2"/>
    <property type="match status" value="1"/>
</dbReference>
<feature type="compositionally biased region" description="Basic and acidic residues" evidence="5">
    <location>
        <begin position="336"/>
        <end position="347"/>
    </location>
</feature>
<dbReference type="PANTHER" id="PTHR30055:SF151">
    <property type="entry name" value="TRANSCRIPTIONAL REGULATORY PROTEIN"/>
    <property type="match status" value="1"/>
</dbReference>
<name>A0ABP9S8J2_9ACTN</name>
<evidence type="ECO:0000256" key="2">
    <source>
        <dbReference type="ARBA" id="ARBA00023125"/>
    </source>
</evidence>
<dbReference type="PROSITE" id="PS50977">
    <property type="entry name" value="HTH_TETR_2"/>
    <property type="match status" value="1"/>
</dbReference>
<comment type="caution">
    <text evidence="7">The sequence shown here is derived from an EMBL/GenBank/DDBJ whole genome shotgun (WGS) entry which is preliminary data.</text>
</comment>
<dbReference type="SUPFAM" id="SSF48498">
    <property type="entry name" value="Tetracyclin repressor-like, C-terminal domain"/>
    <property type="match status" value="1"/>
</dbReference>
<evidence type="ECO:0000313" key="7">
    <source>
        <dbReference type="EMBL" id="GAA5191750.1"/>
    </source>
</evidence>
<feature type="region of interest" description="Disordered" evidence="5">
    <location>
        <begin position="274"/>
        <end position="293"/>
    </location>
</feature>
<dbReference type="EMBL" id="BAABJQ010000016">
    <property type="protein sequence ID" value="GAA5191750.1"/>
    <property type="molecule type" value="Genomic_DNA"/>
</dbReference>
<dbReference type="InterPro" id="IPR001647">
    <property type="entry name" value="HTH_TetR"/>
</dbReference>
<feature type="domain" description="HTH tetR-type" evidence="6">
    <location>
        <begin position="47"/>
        <end position="107"/>
    </location>
</feature>
<reference evidence="8" key="1">
    <citation type="journal article" date="2019" name="Int. J. Syst. Evol. Microbiol.">
        <title>The Global Catalogue of Microorganisms (GCM) 10K type strain sequencing project: providing services to taxonomists for standard genome sequencing and annotation.</title>
        <authorList>
            <consortium name="The Broad Institute Genomics Platform"/>
            <consortium name="The Broad Institute Genome Sequencing Center for Infectious Disease"/>
            <person name="Wu L."/>
            <person name="Ma J."/>
        </authorList>
    </citation>
    <scope>NUCLEOTIDE SEQUENCE [LARGE SCALE GENOMIC DNA]</scope>
    <source>
        <strain evidence="8">JCM 18304</strain>
    </source>
</reference>
<dbReference type="InterPro" id="IPR050109">
    <property type="entry name" value="HTH-type_TetR-like_transc_reg"/>
</dbReference>
<dbReference type="InterPro" id="IPR009057">
    <property type="entry name" value="Homeodomain-like_sf"/>
</dbReference>
<gene>
    <name evidence="7" type="ORF">GCM10023322_49850</name>
</gene>
<keyword evidence="8" id="KW-1185">Reference proteome</keyword>
<organism evidence="7 8">
    <name type="scientific">Rugosimonospora acidiphila</name>
    <dbReference type="NCBI Taxonomy" id="556531"/>
    <lineage>
        <taxon>Bacteria</taxon>
        <taxon>Bacillati</taxon>
        <taxon>Actinomycetota</taxon>
        <taxon>Actinomycetes</taxon>
        <taxon>Micromonosporales</taxon>
        <taxon>Micromonosporaceae</taxon>
        <taxon>Rugosimonospora</taxon>
    </lineage>
</organism>
<dbReference type="Pfam" id="PF00440">
    <property type="entry name" value="TetR_N"/>
    <property type="match status" value="1"/>
</dbReference>
<feature type="DNA-binding region" description="H-T-H motif" evidence="4">
    <location>
        <begin position="70"/>
        <end position="89"/>
    </location>
</feature>
<keyword evidence="1" id="KW-0805">Transcription regulation</keyword>
<dbReference type="Proteomes" id="UP001501570">
    <property type="component" value="Unassembled WGS sequence"/>
</dbReference>
<feature type="region of interest" description="Disordered" evidence="5">
    <location>
        <begin position="319"/>
        <end position="347"/>
    </location>
</feature>
<keyword evidence="3" id="KW-0804">Transcription</keyword>
<accession>A0ABP9S8J2</accession>
<evidence type="ECO:0000256" key="5">
    <source>
        <dbReference type="SAM" id="MobiDB-lite"/>
    </source>
</evidence>
<evidence type="ECO:0000256" key="3">
    <source>
        <dbReference type="ARBA" id="ARBA00023163"/>
    </source>
</evidence>
<protein>
    <recommendedName>
        <fullName evidence="6">HTH tetR-type domain-containing protein</fullName>
    </recommendedName>
</protein>
<evidence type="ECO:0000259" key="6">
    <source>
        <dbReference type="PROSITE" id="PS50977"/>
    </source>
</evidence>
<feature type="compositionally biased region" description="Basic and acidic residues" evidence="5">
    <location>
        <begin position="274"/>
        <end position="286"/>
    </location>
</feature>
<keyword evidence="2 4" id="KW-0238">DNA-binding</keyword>
<evidence type="ECO:0000256" key="1">
    <source>
        <dbReference type="ARBA" id="ARBA00023015"/>
    </source>
</evidence>